<gene>
    <name evidence="2" type="ORF">CKAN_00588300</name>
</gene>
<dbReference type="Gene3D" id="1.10.246.20">
    <property type="entry name" value="Coactivator CBP, KIX domain"/>
    <property type="match status" value="1"/>
</dbReference>
<sequence length="403" mass="44247">MPRPGPRPYECVRRAWHSERHQPIRGSLIKEIFRVVNEIHSSATKKNKEWQDKLPLVVLKAEEIMYSKANSEAEYMDLETLPDRASDAINTIIRRDEAAESGDFLPPCIEAALNLGCIPRRASRSQRHNSPRCYLGTTVQEASESSVAPKMAENMVFNGGTRLLPPQSLNSIPKSITQFVPHNSTLLTAATGNATYLASGSGCPVLQDKPMYHSYSAFLAENFSPWQDKSALPRETHPSPTFGHMYPNYYRSNAMESRFSFQYPQVSNRDAVIVGIPHAQTVVGAKKGFLQNLLGCSKPLDPSTEKSGALNFEMTSGKPADVGCDLSLRLGPLSTPCLSRENSCIIEDLGSSTSNGSKFCDLSLSKMRTSQFGCLSSSTCIARGLPFLPSDTMDEALEPCSSK</sequence>
<keyword evidence="3" id="KW-1185">Reference proteome</keyword>
<evidence type="ECO:0000256" key="1">
    <source>
        <dbReference type="ARBA" id="ARBA00023242"/>
    </source>
</evidence>
<dbReference type="PANTHER" id="PTHR35300:SF4">
    <property type="entry name" value="HISTONE ACETYLTRANSFERASE"/>
    <property type="match status" value="1"/>
</dbReference>
<dbReference type="GO" id="GO:0006355">
    <property type="term" value="P:regulation of DNA-templated transcription"/>
    <property type="evidence" value="ECO:0007669"/>
    <property type="project" value="InterPro"/>
</dbReference>
<dbReference type="OrthoDB" id="1937968at2759"/>
<accession>A0A443NFX3</accession>
<protein>
    <recommendedName>
        <fullName evidence="4">Histone acetyltransferase</fullName>
    </recommendedName>
</protein>
<evidence type="ECO:0008006" key="4">
    <source>
        <dbReference type="Google" id="ProtNLM"/>
    </source>
</evidence>
<name>A0A443NFX3_9MAGN</name>
<dbReference type="PANTHER" id="PTHR35300">
    <property type="entry name" value="COACTIVATOR CBP, KIX DOMAIN-CONTAINING PROTEIN-RELATED"/>
    <property type="match status" value="1"/>
</dbReference>
<dbReference type="Proteomes" id="UP000283530">
    <property type="component" value="Unassembled WGS sequence"/>
</dbReference>
<evidence type="ECO:0000313" key="2">
    <source>
        <dbReference type="EMBL" id="RWR77398.1"/>
    </source>
</evidence>
<dbReference type="AlphaFoldDB" id="A0A443NFX3"/>
<keyword evidence="1" id="KW-0539">Nucleus</keyword>
<proteinExistence type="predicted"/>
<dbReference type="InterPro" id="IPR036529">
    <property type="entry name" value="KIX_dom_sf"/>
</dbReference>
<organism evidence="2 3">
    <name type="scientific">Cinnamomum micranthum f. kanehirae</name>
    <dbReference type="NCBI Taxonomy" id="337451"/>
    <lineage>
        <taxon>Eukaryota</taxon>
        <taxon>Viridiplantae</taxon>
        <taxon>Streptophyta</taxon>
        <taxon>Embryophyta</taxon>
        <taxon>Tracheophyta</taxon>
        <taxon>Spermatophyta</taxon>
        <taxon>Magnoliopsida</taxon>
        <taxon>Magnoliidae</taxon>
        <taxon>Laurales</taxon>
        <taxon>Lauraceae</taxon>
        <taxon>Cinnamomum</taxon>
    </lineage>
</organism>
<dbReference type="EMBL" id="QPKB01000002">
    <property type="protein sequence ID" value="RWR77398.1"/>
    <property type="molecule type" value="Genomic_DNA"/>
</dbReference>
<evidence type="ECO:0000313" key="3">
    <source>
        <dbReference type="Proteomes" id="UP000283530"/>
    </source>
</evidence>
<dbReference type="GO" id="GO:0003712">
    <property type="term" value="F:transcription coregulator activity"/>
    <property type="evidence" value="ECO:0007669"/>
    <property type="project" value="InterPro"/>
</dbReference>
<comment type="caution">
    <text evidence="2">The sequence shown here is derived from an EMBL/GenBank/DDBJ whole genome shotgun (WGS) entry which is preliminary data.</text>
</comment>
<reference evidence="2 3" key="1">
    <citation type="journal article" date="2019" name="Nat. Plants">
        <title>Stout camphor tree genome fills gaps in understanding of flowering plant genome evolution.</title>
        <authorList>
            <person name="Chaw S.M."/>
            <person name="Liu Y.C."/>
            <person name="Wu Y.W."/>
            <person name="Wang H.Y."/>
            <person name="Lin C.I."/>
            <person name="Wu C.S."/>
            <person name="Ke H.M."/>
            <person name="Chang L.Y."/>
            <person name="Hsu C.Y."/>
            <person name="Yang H.T."/>
            <person name="Sudianto E."/>
            <person name="Hsu M.H."/>
            <person name="Wu K.P."/>
            <person name="Wang L.N."/>
            <person name="Leebens-Mack J.H."/>
            <person name="Tsai I.J."/>
        </authorList>
    </citation>
    <scope>NUCLEOTIDE SEQUENCE [LARGE SCALE GENOMIC DNA]</scope>
    <source>
        <strain evidence="3">cv. Chaw 1501</strain>
        <tissue evidence="2">Young leaves</tissue>
    </source>
</reference>